<feature type="region of interest" description="Disordered" evidence="1">
    <location>
        <begin position="22"/>
        <end position="87"/>
    </location>
</feature>
<dbReference type="AlphaFoldDB" id="A0A0U5H162"/>
<keyword evidence="3" id="KW-1185">Reference proteome</keyword>
<organism evidence="2 3">
    <name type="scientific">Halobacterium hubeiense</name>
    <dbReference type="NCBI Taxonomy" id="1407499"/>
    <lineage>
        <taxon>Archaea</taxon>
        <taxon>Methanobacteriati</taxon>
        <taxon>Methanobacteriota</taxon>
        <taxon>Stenosarchaea group</taxon>
        <taxon>Halobacteria</taxon>
        <taxon>Halobacteriales</taxon>
        <taxon>Halobacteriaceae</taxon>
        <taxon>Halobacterium</taxon>
    </lineage>
</organism>
<sequence>MSPTRIADVALLVAVAGCAGLAPTGSETAPTTAPTATPTETTSSDTTAPHTGVGTSHSPEHLTVRASAGVENATVTLAPDGDAESYEVPAGREVDLTREIHDRGHDVHVIVERGGEVVYEADVLGYEHHRVTVNENDTDVSMAVV</sequence>
<dbReference type="GeneID" id="26658415"/>
<dbReference type="KEGG" id="hhb:Hhub_1736"/>
<evidence type="ECO:0000256" key="1">
    <source>
        <dbReference type="SAM" id="MobiDB-lite"/>
    </source>
</evidence>
<dbReference type="OrthoDB" id="253379at2157"/>
<dbReference type="Proteomes" id="UP000066737">
    <property type="component" value="Chromosome I"/>
</dbReference>
<dbReference type="RefSeq" id="WP_059056222.1">
    <property type="nucleotide sequence ID" value="NZ_CEML01000002.1"/>
</dbReference>
<reference evidence="3" key="1">
    <citation type="journal article" date="2016" name="Environ. Microbiol.">
        <title>The complete genome of a viable archaeum isolated from 123-million-year-old rock salt.</title>
        <authorList>
            <person name="Jaakkola S.T."/>
            <person name="Pfeiffer F."/>
            <person name="Ravantti J.J."/>
            <person name="Guo Q."/>
            <person name="Liu Y."/>
            <person name="Chen X."/>
            <person name="Ma H."/>
            <person name="Yang C."/>
            <person name="Oksanen H.M."/>
            <person name="Bamford D.H."/>
        </authorList>
    </citation>
    <scope>NUCLEOTIDE SEQUENCE</scope>
    <source>
        <strain evidence="3">JI20-1</strain>
    </source>
</reference>
<dbReference type="EMBL" id="LN831302">
    <property type="protein sequence ID" value="CQH51477.1"/>
    <property type="molecule type" value="Genomic_DNA"/>
</dbReference>
<dbReference type="STRING" id="1407499.HHUB_1736"/>
<feature type="compositionally biased region" description="Low complexity" evidence="1">
    <location>
        <begin position="22"/>
        <end position="51"/>
    </location>
</feature>
<evidence type="ECO:0000313" key="2">
    <source>
        <dbReference type="EMBL" id="CQH51477.1"/>
    </source>
</evidence>
<evidence type="ECO:0000313" key="3">
    <source>
        <dbReference type="Proteomes" id="UP000066737"/>
    </source>
</evidence>
<gene>
    <name evidence="2" type="ORF">HHUB_1736</name>
</gene>
<protein>
    <submittedName>
        <fullName evidence="2">Uncharacterized protein</fullName>
    </submittedName>
</protein>
<accession>A0A0U5H162</accession>
<proteinExistence type="predicted"/>
<name>A0A0U5H162_9EURY</name>